<evidence type="ECO:0000313" key="4">
    <source>
        <dbReference type="EMBL" id="KAH7643707.1"/>
    </source>
</evidence>
<dbReference type="Pfam" id="PF22921">
    <property type="entry name" value="FKRP_N"/>
    <property type="match status" value="1"/>
</dbReference>
<accession>A0A922KYF9</accession>
<feature type="domain" description="FKRP stem" evidence="3">
    <location>
        <begin position="39"/>
        <end position="278"/>
    </location>
</feature>
<dbReference type="PANTHER" id="PTHR13627">
    <property type="entry name" value="FUKUTIN RELATED PROTEIN"/>
    <property type="match status" value="1"/>
</dbReference>
<evidence type="ECO:0000313" key="6">
    <source>
        <dbReference type="Proteomes" id="UP000790347"/>
    </source>
</evidence>
<organism evidence="5 6">
    <name type="scientific">Dermatophagoides farinae</name>
    <name type="common">American house dust mite</name>
    <dbReference type="NCBI Taxonomy" id="6954"/>
    <lineage>
        <taxon>Eukaryota</taxon>
        <taxon>Metazoa</taxon>
        <taxon>Ecdysozoa</taxon>
        <taxon>Arthropoda</taxon>
        <taxon>Chelicerata</taxon>
        <taxon>Arachnida</taxon>
        <taxon>Acari</taxon>
        <taxon>Acariformes</taxon>
        <taxon>Sarcoptiformes</taxon>
        <taxon>Astigmata</taxon>
        <taxon>Psoroptidia</taxon>
        <taxon>Analgoidea</taxon>
        <taxon>Pyroglyphidae</taxon>
        <taxon>Dermatophagoidinae</taxon>
        <taxon>Dermatophagoides</taxon>
    </lineage>
</organism>
<evidence type="ECO:0000259" key="3">
    <source>
        <dbReference type="Pfam" id="PF22921"/>
    </source>
</evidence>
<dbReference type="InterPro" id="IPR055105">
    <property type="entry name" value="FKRP_N"/>
</dbReference>
<dbReference type="Proteomes" id="UP000790347">
    <property type="component" value="Unassembled WGS sequence"/>
</dbReference>
<reference evidence="5" key="1">
    <citation type="submission" date="2013-05" db="EMBL/GenBank/DDBJ databases">
        <authorList>
            <person name="Yim A.K.Y."/>
            <person name="Chan T.F."/>
            <person name="Ji K.M."/>
            <person name="Liu X.Y."/>
            <person name="Zhou J.W."/>
            <person name="Li R.Q."/>
            <person name="Yang K.Y."/>
            <person name="Li J."/>
            <person name="Li M."/>
            <person name="Law P.T.W."/>
            <person name="Wu Y.L."/>
            <person name="Cai Z.L."/>
            <person name="Qin H."/>
            <person name="Bao Y."/>
            <person name="Leung R.K.K."/>
            <person name="Ng P.K.S."/>
            <person name="Zou J."/>
            <person name="Zhong X.J."/>
            <person name="Ran P.X."/>
            <person name="Zhong N.S."/>
            <person name="Liu Z.G."/>
            <person name="Tsui S.K.W."/>
        </authorList>
    </citation>
    <scope>NUCLEOTIDE SEQUENCE</scope>
    <source>
        <strain evidence="5">Derf</strain>
        <tissue evidence="5">Whole organism</tissue>
    </source>
</reference>
<feature type="transmembrane region" description="Helical" evidence="1">
    <location>
        <begin position="6"/>
        <end position="25"/>
    </location>
</feature>
<dbReference type="OrthoDB" id="444255at2759"/>
<dbReference type="EMBL" id="ASGP02000007">
    <property type="protein sequence ID" value="KAH9497338.1"/>
    <property type="molecule type" value="Genomic_DNA"/>
</dbReference>
<dbReference type="PANTHER" id="PTHR13627:SF31">
    <property type="entry name" value="RIBITOL 5-PHOSPHATE TRANSFERASE FKRP"/>
    <property type="match status" value="1"/>
</dbReference>
<dbReference type="GO" id="GO:0005794">
    <property type="term" value="C:Golgi apparatus"/>
    <property type="evidence" value="ECO:0007669"/>
    <property type="project" value="TreeGrafter"/>
</dbReference>
<dbReference type="InterPro" id="IPR007074">
    <property type="entry name" value="LicD/FKTN/FKRP_NTP_transf"/>
</dbReference>
<keyword evidence="1" id="KW-0472">Membrane</keyword>
<evidence type="ECO:0000313" key="5">
    <source>
        <dbReference type="EMBL" id="KAH9497338.1"/>
    </source>
</evidence>
<reference evidence="4" key="3">
    <citation type="journal article" date="2021" name="World Allergy Organ. J.">
        <title>Chromosome-level assembly of Dermatophagoides farinae genome and transcriptome reveals two novel allergens Der f 37 and Der f 39.</title>
        <authorList>
            <person name="Chen J."/>
            <person name="Cai Z."/>
            <person name="Fan D."/>
            <person name="Hu J."/>
            <person name="Hou Y."/>
            <person name="He Y."/>
            <person name="Zhang Z."/>
            <person name="Zhao Z."/>
            <person name="Gao P."/>
            <person name="Hu W."/>
            <person name="Sun J."/>
            <person name="Li J."/>
            <person name="Ji K."/>
        </authorList>
    </citation>
    <scope>NUCLEOTIDE SEQUENCE</scope>
    <source>
        <strain evidence="4">JKM2019</strain>
    </source>
</reference>
<dbReference type="GO" id="GO:0035269">
    <property type="term" value="P:protein O-linked glycosylation via mannose"/>
    <property type="evidence" value="ECO:0007669"/>
    <property type="project" value="TreeGrafter"/>
</dbReference>
<proteinExistence type="predicted"/>
<gene>
    <name evidence="5" type="ORF">DERF_013333</name>
    <name evidence="4" type="ORF">HUG17_6069</name>
</gene>
<dbReference type="EMBL" id="SDOV01000002">
    <property type="protein sequence ID" value="KAH7643707.1"/>
    <property type="molecule type" value="Genomic_DNA"/>
</dbReference>
<evidence type="ECO:0000259" key="2">
    <source>
        <dbReference type="Pfam" id="PF04991"/>
    </source>
</evidence>
<keyword evidence="1" id="KW-1133">Transmembrane helix</keyword>
<name>A0A922KYF9_DERFA</name>
<dbReference type="AlphaFoldDB" id="A0A922KYF9"/>
<feature type="domain" description="LicD/FKTN/FKRP nucleotidyltransferase" evidence="2">
    <location>
        <begin position="335"/>
        <end position="382"/>
    </location>
</feature>
<comment type="caution">
    <text evidence="5">The sequence shown here is derived from an EMBL/GenBank/DDBJ whole genome shotgun (WGS) entry which is preliminary data.</text>
</comment>
<dbReference type="Pfam" id="PF04991">
    <property type="entry name" value="LicD"/>
    <property type="match status" value="1"/>
</dbReference>
<sequence length="496" mass="58404">MNITIVQQTIILFILAYSIVLVFLLKASNKYPIQYQLTEHHHHPKTTGVIFEFENFQNDLFETVKNVCVNVDLVIVFSETFIYPTIDFATISDCRIKLIESEKSISDSFEQKNVYNFIQNDYLLILPDYTRIYYPNNLSIIDDLVSRINQVKADALLLTFSNDKNKTKCHYFNLDIRRWTLNFVDNGTNCFYRNGFALFLPKRIFFKLSYPLLRPFLQSFLIQSQILNIKVSIFDSPLFLFSNGLEIFSDHYTKSKHDHLEKQRLESMYVKLGIKKIVNRTDDSIEWYGCDRNRPRCFGSITNDMPDYLIKNRWLPPCCRRNLEITGRYVFNLLEKSNVRYWLEGGSLLGAARNGKIIDWDYDIDIGIYHEDMHKLSILQILFDKPSGYHVEDGQGFVWEKALEGNFIKIHYSLINRIHVDIFPFVALNGTMTKDTWFENHPQDMPFPEYFLKPLKQLSFIGINVSVPNNVEKFLEMKFGSNVIEERRYPNNQTID</sequence>
<dbReference type="InterPro" id="IPR052613">
    <property type="entry name" value="LicD_transferase"/>
</dbReference>
<keyword evidence="1" id="KW-0812">Transmembrane</keyword>
<protein>
    <submittedName>
        <fullName evidence="4">Fkrp</fullName>
    </submittedName>
</protein>
<evidence type="ECO:0000256" key="1">
    <source>
        <dbReference type="SAM" id="Phobius"/>
    </source>
</evidence>
<reference evidence="5" key="4">
    <citation type="journal article" date="2022" name="Res Sq">
        <title>Comparative Genomics Reveals Insights into the Divergent Evolution of Astigmatic Mites and Household Pest Adaptations.</title>
        <authorList>
            <person name="Xiong Q."/>
            <person name="Wan A.T.-Y."/>
            <person name="Liu X.-Y."/>
            <person name="Fung C.S.-H."/>
            <person name="Xiao X."/>
            <person name="Malainual N."/>
            <person name="Hou J."/>
            <person name="Wang L."/>
            <person name="Wang M."/>
            <person name="Yang K."/>
            <person name="Cui Y."/>
            <person name="Leung E."/>
            <person name="Nong W."/>
            <person name="Shin S.-K."/>
            <person name="Au S."/>
            <person name="Jeong K.Y."/>
            <person name="Chew F.T."/>
            <person name="Hui J."/>
            <person name="Leung T.F."/>
            <person name="Tungtrongchitr A."/>
            <person name="Zhong N."/>
            <person name="Liu Z."/>
            <person name="Tsui S."/>
        </authorList>
    </citation>
    <scope>NUCLEOTIDE SEQUENCE</scope>
    <source>
        <strain evidence="5">Derf</strain>
        <tissue evidence="5">Whole organism</tissue>
    </source>
</reference>
<keyword evidence="6" id="KW-1185">Reference proteome</keyword>
<reference evidence="4" key="2">
    <citation type="submission" date="2020-06" db="EMBL/GenBank/DDBJ databases">
        <authorList>
            <person name="Ji K."/>
            <person name="Li J."/>
        </authorList>
    </citation>
    <scope>NUCLEOTIDE SEQUENCE</scope>
    <source>
        <strain evidence="4">JKM2019</strain>
        <tissue evidence="4">Whole body</tissue>
    </source>
</reference>
<dbReference type="Proteomes" id="UP000828236">
    <property type="component" value="Unassembled WGS sequence"/>
</dbReference>